<reference evidence="4" key="1">
    <citation type="submission" date="2020-08" db="EMBL/GenBank/DDBJ databases">
        <authorList>
            <person name="Cejkova D."/>
            <person name="Kubasova T."/>
            <person name="Jahodarova E."/>
            <person name="Rychlik I."/>
        </authorList>
    </citation>
    <scope>NUCLEOTIDE SEQUENCE</scope>
    <source>
        <strain evidence="4">An559</strain>
    </source>
</reference>
<evidence type="ECO:0000313" key="5">
    <source>
        <dbReference type="Proteomes" id="UP000774750"/>
    </source>
</evidence>
<dbReference type="SUPFAM" id="SSF53448">
    <property type="entry name" value="Nucleotide-diphospho-sugar transferases"/>
    <property type="match status" value="1"/>
</dbReference>
<evidence type="ECO:0000259" key="3">
    <source>
        <dbReference type="Pfam" id="PF00535"/>
    </source>
</evidence>
<dbReference type="Pfam" id="PF00535">
    <property type="entry name" value="Glycos_transf_2"/>
    <property type="match status" value="1"/>
</dbReference>
<keyword evidence="1" id="KW-0328">Glycosyltransferase</keyword>
<feature type="domain" description="Glycosyltransferase 2-like" evidence="3">
    <location>
        <begin position="4"/>
        <end position="128"/>
    </location>
</feature>
<comment type="caution">
    <text evidence="4">The sequence shown here is derived from an EMBL/GenBank/DDBJ whole genome shotgun (WGS) entry which is preliminary data.</text>
</comment>
<organism evidence="4 5">
    <name type="scientific">Merdimmobilis hominis</name>
    <dbReference type="NCBI Taxonomy" id="2897707"/>
    <lineage>
        <taxon>Bacteria</taxon>
        <taxon>Bacillati</taxon>
        <taxon>Bacillota</taxon>
        <taxon>Clostridia</taxon>
        <taxon>Eubacteriales</taxon>
        <taxon>Oscillospiraceae</taxon>
        <taxon>Merdimmobilis</taxon>
    </lineage>
</organism>
<keyword evidence="2" id="KW-0808">Transferase</keyword>
<name>A0A939BDC6_9FIRM</name>
<dbReference type="PANTHER" id="PTHR22916">
    <property type="entry name" value="GLYCOSYLTRANSFERASE"/>
    <property type="match status" value="1"/>
</dbReference>
<proteinExistence type="predicted"/>
<evidence type="ECO:0000256" key="1">
    <source>
        <dbReference type="ARBA" id="ARBA00022676"/>
    </source>
</evidence>
<dbReference type="InterPro" id="IPR029044">
    <property type="entry name" value="Nucleotide-diphossugar_trans"/>
</dbReference>
<dbReference type="GO" id="GO:0016757">
    <property type="term" value="F:glycosyltransferase activity"/>
    <property type="evidence" value="ECO:0007669"/>
    <property type="project" value="UniProtKB-KW"/>
</dbReference>
<dbReference type="Proteomes" id="UP000774750">
    <property type="component" value="Unassembled WGS sequence"/>
</dbReference>
<dbReference type="AlphaFoldDB" id="A0A939BDC6"/>
<protein>
    <submittedName>
        <fullName evidence="4">Glycosyltransferase family 2 protein</fullName>
    </submittedName>
</protein>
<reference evidence="4" key="2">
    <citation type="journal article" date="2021" name="Sci. Rep.">
        <title>The distribution of antibiotic resistance genes in chicken gut microbiota commensals.</title>
        <authorList>
            <person name="Juricova H."/>
            <person name="Matiasovicova J."/>
            <person name="Kubasova T."/>
            <person name="Cejkova D."/>
            <person name="Rychlik I."/>
        </authorList>
    </citation>
    <scope>NUCLEOTIDE SEQUENCE</scope>
    <source>
        <strain evidence="4">An559</strain>
    </source>
</reference>
<dbReference type="PANTHER" id="PTHR22916:SF51">
    <property type="entry name" value="GLYCOSYLTRANSFERASE EPSH-RELATED"/>
    <property type="match status" value="1"/>
</dbReference>
<keyword evidence="5" id="KW-1185">Reference proteome</keyword>
<dbReference type="InterPro" id="IPR001173">
    <property type="entry name" value="Glyco_trans_2-like"/>
</dbReference>
<dbReference type="RefSeq" id="WP_204444196.1">
    <property type="nucleotide sequence ID" value="NZ_JACJKY010000002.1"/>
</dbReference>
<accession>A0A939BDC6</accession>
<dbReference type="Gene3D" id="3.90.550.10">
    <property type="entry name" value="Spore Coat Polysaccharide Biosynthesis Protein SpsA, Chain A"/>
    <property type="match status" value="1"/>
</dbReference>
<evidence type="ECO:0000313" key="4">
    <source>
        <dbReference type="EMBL" id="MBM6919902.1"/>
    </source>
</evidence>
<dbReference type="CDD" id="cd00761">
    <property type="entry name" value="Glyco_tranf_GTA_type"/>
    <property type="match status" value="1"/>
</dbReference>
<gene>
    <name evidence="4" type="ORF">H6A12_01815</name>
</gene>
<sequence>MLFSIIVPVYGVEAYLAQTVHSVRSQDFHDWELILVDDGAKDRSGQIADECAAQDDRIRVIHKQNGGVSSARNAGLFAAKGEYIVWLDGDDLLFKNSLSRLAQYLEKNPHADIILQNYQTYQNNTIQPGSDYSFDASKLTDADHTLSYLFGTWPDFPWAIWANVYRREMLITHNLLFDETMSMNEDGNWLLDAFLHARTFGAADNTMYLYRIDVSGSLVHQKANLSHYESSYKMYTRWFSFFASADGLPLSSPVMTGRLARGYVNIATSIYDMDKCDRKKAIELFAAHKDICAHSAQRTHRPFLPILRFLGVRCYLRAICMAFHLKKKLH</sequence>
<dbReference type="EMBL" id="JACJKY010000002">
    <property type="protein sequence ID" value="MBM6919902.1"/>
    <property type="molecule type" value="Genomic_DNA"/>
</dbReference>
<evidence type="ECO:0000256" key="2">
    <source>
        <dbReference type="ARBA" id="ARBA00022679"/>
    </source>
</evidence>